<organism evidence="2 3">
    <name type="scientific">Lactococcus muris</name>
    <dbReference type="NCBI Taxonomy" id="2941330"/>
    <lineage>
        <taxon>Bacteria</taxon>
        <taxon>Bacillati</taxon>
        <taxon>Bacillota</taxon>
        <taxon>Bacilli</taxon>
        <taxon>Lactobacillales</taxon>
        <taxon>Streptococcaceae</taxon>
        <taxon>Lactococcus</taxon>
    </lineage>
</organism>
<sequence>MQNDSAYRVRTLVEEDIPQIVDLFNKNKVYQFQNGAPVTLEDFCLTLAIKETSHFYVLEKNGKIIGTTAFFKFITFGVLPVNESYSGFLLIDVEHRTGAAISLLHKEVLFDIVNCDFHTHFTEISRYNKASLTLSKRNGFSKFEGSYEDMNHCYLLRSLLPKVLKAFKFTGDLENKYDINTFKIIEQTDKADISTLLTEISGKKMVYRCFSKAYYPFDIQLDLFRLYIFKENKRYYLRCEFYSEQVSFVKARIGNLKYVKLSRKKNQIEIKKAPLNFLIQGVVYTDIGEIRVQLHYREPTDEKINIQLNQSMLSYRLVVNRSNGSLFFIKNDKAFIEDTYLLFARPEEVKFLVEEYENKISIRCIGEHLDIHKVIELYPNRLEARYYIKEFPAENKEKVLKYGMKILEQDYLIQEEGATFPYVPGQLPNELDDFVSAHQFKTRDLCYLIISEKLKLTYSTQNPTSNQMQYRPLSFIKLDNFRNVKIDYSIKFEKKATQNFNIDFREFRAVNLNWKSIRNLKAYTAMEDGAVNYRLDQKRRSLFYRIDMEEGKLYIGDSKNRMFSYKVLEFSWSCSSRVEAWIHDAFYAYKNKGPIWEARENILIVDRGKNRYLSITAEQGKIYSFKESNKIMIRCVIPNSSDIQQFIHFRQLKREEENDE</sequence>
<protein>
    <recommendedName>
        <fullName evidence="1">N-acetyltransferase domain-containing protein</fullName>
    </recommendedName>
</protein>
<evidence type="ECO:0000313" key="3">
    <source>
        <dbReference type="Proteomes" id="UP001565242"/>
    </source>
</evidence>
<proteinExistence type="predicted"/>
<dbReference type="RefSeq" id="WP_369917544.1">
    <property type="nucleotide sequence ID" value="NZ_JBCLSQ010000001.1"/>
</dbReference>
<evidence type="ECO:0000313" key="2">
    <source>
        <dbReference type="EMBL" id="MEY8536889.1"/>
    </source>
</evidence>
<evidence type="ECO:0000259" key="1">
    <source>
        <dbReference type="PROSITE" id="PS51186"/>
    </source>
</evidence>
<dbReference type="Gene3D" id="3.40.630.30">
    <property type="match status" value="1"/>
</dbReference>
<dbReference type="SUPFAM" id="SSF55729">
    <property type="entry name" value="Acyl-CoA N-acyltransferases (Nat)"/>
    <property type="match status" value="1"/>
</dbReference>
<dbReference type="PROSITE" id="PS51186">
    <property type="entry name" value="GNAT"/>
    <property type="match status" value="1"/>
</dbReference>
<accession>A0ABV4D732</accession>
<feature type="domain" description="N-acetyltransferase" evidence="1">
    <location>
        <begin position="7"/>
        <end position="160"/>
    </location>
</feature>
<dbReference type="InterPro" id="IPR016181">
    <property type="entry name" value="Acyl_CoA_acyltransferase"/>
</dbReference>
<dbReference type="Proteomes" id="UP001565242">
    <property type="component" value="Unassembled WGS sequence"/>
</dbReference>
<keyword evidence="3" id="KW-1185">Reference proteome</keyword>
<dbReference type="EMBL" id="JBCLSQ010000001">
    <property type="protein sequence ID" value="MEY8536889.1"/>
    <property type="molecule type" value="Genomic_DNA"/>
</dbReference>
<reference evidence="2 3" key="1">
    <citation type="submission" date="2024-03" db="EMBL/GenBank/DDBJ databases">
        <title>Mouse gut bacterial collection (mGBC) of GemPharmatech.</title>
        <authorList>
            <person name="He Y."/>
            <person name="Dong L."/>
            <person name="Wu D."/>
            <person name="Gao X."/>
            <person name="Lin Z."/>
        </authorList>
    </citation>
    <scope>NUCLEOTIDE SEQUENCE [LARGE SCALE GENOMIC DNA]</scope>
    <source>
        <strain evidence="2 3">20-218</strain>
    </source>
</reference>
<dbReference type="InterPro" id="IPR000182">
    <property type="entry name" value="GNAT_dom"/>
</dbReference>
<name>A0ABV4D732_9LACT</name>
<comment type="caution">
    <text evidence="2">The sequence shown here is derived from an EMBL/GenBank/DDBJ whole genome shotgun (WGS) entry which is preliminary data.</text>
</comment>
<gene>
    <name evidence="2" type="ORF">AALM99_00320</name>
</gene>